<evidence type="ECO:0000313" key="1">
    <source>
        <dbReference type="EMBL" id="CAG8673612.1"/>
    </source>
</evidence>
<dbReference type="EMBL" id="CAJVPL010008258">
    <property type="protein sequence ID" value="CAG8673612.1"/>
    <property type="molecule type" value="Genomic_DNA"/>
</dbReference>
<organism evidence="1 2">
    <name type="scientific">Ambispora gerdemannii</name>
    <dbReference type="NCBI Taxonomy" id="144530"/>
    <lineage>
        <taxon>Eukaryota</taxon>
        <taxon>Fungi</taxon>
        <taxon>Fungi incertae sedis</taxon>
        <taxon>Mucoromycota</taxon>
        <taxon>Glomeromycotina</taxon>
        <taxon>Glomeromycetes</taxon>
        <taxon>Archaeosporales</taxon>
        <taxon>Ambisporaceae</taxon>
        <taxon>Ambispora</taxon>
    </lineage>
</organism>
<name>A0A9N9EGW6_9GLOM</name>
<proteinExistence type="predicted"/>
<comment type="caution">
    <text evidence="1">The sequence shown here is derived from an EMBL/GenBank/DDBJ whole genome shotgun (WGS) entry which is preliminary data.</text>
</comment>
<evidence type="ECO:0000313" key="2">
    <source>
        <dbReference type="Proteomes" id="UP000789831"/>
    </source>
</evidence>
<dbReference type="AlphaFoldDB" id="A0A9N9EGW6"/>
<sequence>MAMAGFEIIPIANFLFVWTNAVGAARRLNSSSGVGSGYVAYTASPKSPGVVSYQAILRINDLRGFEYMQFLQLHPPLASDEALSSAIAPSTATLDIVCIAL</sequence>
<accession>A0A9N9EGW6</accession>
<feature type="non-terminal residue" evidence="1">
    <location>
        <position position="1"/>
    </location>
</feature>
<keyword evidence="2" id="KW-1185">Reference proteome</keyword>
<dbReference type="Proteomes" id="UP000789831">
    <property type="component" value="Unassembled WGS sequence"/>
</dbReference>
<gene>
    <name evidence="1" type="ORF">AGERDE_LOCUS12369</name>
</gene>
<protein>
    <submittedName>
        <fullName evidence="1">2313_t:CDS:1</fullName>
    </submittedName>
</protein>
<reference evidence="1" key="1">
    <citation type="submission" date="2021-06" db="EMBL/GenBank/DDBJ databases">
        <authorList>
            <person name="Kallberg Y."/>
            <person name="Tangrot J."/>
            <person name="Rosling A."/>
        </authorList>
    </citation>
    <scope>NUCLEOTIDE SEQUENCE</scope>
    <source>
        <strain evidence="1">MT106</strain>
    </source>
</reference>